<accession>A0ABS4AWL0</accession>
<organism evidence="2 3">
    <name type="scientific">Roseomonas nitratireducens</name>
    <dbReference type="NCBI Taxonomy" id="2820810"/>
    <lineage>
        <taxon>Bacteria</taxon>
        <taxon>Pseudomonadati</taxon>
        <taxon>Pseudomonadota</taxon>
        <taxon>Alphaproteobacteria</taxon>
        <taxon>Acetobacterales</taxon>
        <taxon>Roseomonadaceae</taxon>
        <taxon>Roseomonas</taxon>
    </lineage>
</organism>
<evidence type="ECO:0000313" key="3">
    <source>
        <dbReference type="Proteomes" id="UP000680815"/>
    </source>
</evidence>
<feature type="region of interest" description="Disordered" evidence="1">
    <location>
        <begin position="1"/>
        <end position="121"/>
    </location>
</feature>
<evidence type="ECO:0000313" key="2">
    <source>
        <dbReference type="EMBL" id="MBP0465161.1"/>
    </source>
</evidence>
<proteinExistence type="predicted"/>
<keyword evidence="3" id="KW-1185">Reference proteome</keyword>
<gene>
    <name evidence="2" type="ORF">J5Y09_14645</name>
</gene>
<reference evidence="2 3" key="1">
    <citation type="submission" date="2021-03" db="EMBL/GenBank/DDBJ databases">
        <authorList>
            <person name="So Y."/>
        </authorList>
    </citation>
    <scope>NUCLEOTIDE SEQUENCE [LARGE SCALE GENOMIC DNA]</scope>
    <source>
        <strain evidence="2 3">PWR1</strain>
    </source>
</reference>
<feature type="compositionally biased region" description="Basic and acidic residues" evidence="1">
    <location>
        <begin position="9"/>
        <end position="34"/>
    </location>
</feature>
<name>A0ABS4AWL0_9PROT</name>
<dbReference type="EMBL" id="JAGIYZ010000013">
    <property type="protein sequence ID" value="MBP0465161.1"/>
    <property type="molecule type" value="Genomic_DNA"/>
</dbReference>
<evidence type="ECO:0000256" key="1">
    <source>
        <dbReference type="SAM" id="MobiDB-lite"/>
    </source>
</evidence>
<dbReference type="RefSeq" id="WP_209352544.1">
    <property type="nucleotide sequence ID" value="NZ_JAGIYZ010000013.1"/>
</dbReference>
<comment type="caution">
    <text evidence="2">The sequence shown here is derived from an EMBL/GenBank/DDBJ whole genome shotgun (WGS) entry which is preliminary data.</text>
</comment>
<feature type="compositionally biased region" description="Pro residues" evidence="1">
    <location>
        <begin position="93"/>
        <end position="110"/>
    </location>
</feature>
<feature type="compositionally biased region" description="Basic and acidic residues" evidence="1">
    <location>
        <begin position="66"/>
        <end position="82"/>
    </location>
</feature>
<protein>
    <recommendedName>
        <fullName evidence="4">Transglycosylase SLT domain-containing protein</fullName>
    </recommendedName>
</protein>
<sequence length="301" mass="33309">MENSASSDDDLRSLMRRPEYRRHGAEGDRLRERVSAGYAARYPGPGPREIAKRQGEAMVHVRAHQRRGDDGRPHPVRAHDRAAPPAGTARAPAAPPRLAPRPAAPPPPARPSGAMPPRAWIGQPNQEWRERIAHEESRESAGRDHGYGARNASGALGRYQLTPIALQEAGWQNDRGGWQPPATFPDVRSDAAFLTNPAAQAAALTECQRKIEGRMVNNGVMARLGQQIRAFDGTPITLCEANLAAAGHRYGANGVRMYLEHRDRGATLAAARNDSQRYMFRVIENRLRRFEDMTSHQRLQP</sequence>
<feature type="compositionally biased region" description="Low complexity" evidence="1">
    <location>
        <begin position="83"/>
        <end position="92"/>
    </location>
</feature>
<dbReference type="Proteomes" id="UP000680815">
    <property type="component" value="Unassembled WGS sequence"/>
</dbReference>
<evidence type="ECO:0008006" key="4">
    <source>
        <dbReference type="Google" id="ProtNLM"/>
    </source>
</evidence>